<dbReference type="SUPFAM" id="SSF52540">
    <property type="entry name" value="P-loop containing nucleoside triphosphate hydrolases"/>
    <property type="match status" value="1"/>
</dbReference>
<evidence type="ECO:0000313" key="9">
    <source>
        <dbReference type="Proteomes" id="UP001519287"/>
    </source>
</evidence>
<sequence length="531" mass="59285">MLDVLIVLKRIFLYYPVNYSIVTLLRIVGFAGFGMLSGVFIKQFFDQTSEHTLSLGSLYYITAILIAVPLVQAATYYLDLHLSYGWVEIIRAYFRRNIFRQILNKRGALPLPVNHGQFMNVMRSDVTIHEGILWDLSYLIAYAVFSMCGLVILGSIDLLVTVILFAPLLFTVIVVNWMERKITSFMQQEQKATDHVTGILSDIFNYSQAIKINMAEKAFLKRLALLSANRAHASRKNSVFTTSLNSVYDNIVSIGTALLLLLISDKIRNGSFSIGSFTLFIFLLGYVSNLTRLFGTTLTNFKSSTIALNRIQEIIGDNYLEKLTRNDSLYLKEPPPSGMKKRSIDPLETIELRNLSYTYPGSKSGIRNISFSMRKGTVTVVIGKMGAGKTTLLRVILGLLPKDFGDISWNGKPIDMGEADSPASIAYTPQVPYLFSESIKENILYGSSNEQQLSEALRLAIMDEELAALRTGARHDSQHQRNESFWRSSSARSGSTHVHPMCGPARTGRYLQCFGCSHGSGVVGTAHRVMP</sequence>
<comment type="subcellular location">
    <subcellularLocation>
        <location evidence="1">Cell membrane</location>
        <topology evidence="1">Multi-pass membrane protein</topology>
    </subcellularLocation>
</comment>
<feature type="transmembrane region" description="Helical" evidence="6">
    <location>
        <begin position="57"/>
        <end position="78"/>
    </location>
</feature>
<protein>
    <submittedName>
        <fullName evidence="8">ATP-binding cassette subfamily B protein</fullName>
    </submittedName>
</protein>
<accession>A0ABS4J757</accession>
<evidence type="ECO:0000256" key="2">
    <source>
        <dbReference type="ARBA" id="ARBA00022692"/>
    </source>
</evidence>
<dbReference type="SUPFAM" id="SSF90123">
    <property type="entry name" value="ABC transporter transmembrane region"/>
    <property type="match status" value="1"/>
</dbReference>
<dbReference type="PANTHER" id="PTHR24221">
    <property type="entry name" value="ATP-BINDING CASSETTE SUB-FAMILY B"/>
    <property type="match status" value="1"/>
</dbReference>
<dbReference type="Proteomes" id="UP001519287">
    <property type="component" value="Unassembled WGS sequence"/>
</dbReference>
<evidence type="ECO:0000256" key="3">
    <source>
        <dbReference type="ARBA" id="ARBA00022989"/>
    </source>
</evidence>
<reference evidence="8 9" key="1">
    <citation type="submission" date="2021-03" db="EMBL/GenBank/DDBJ databases">
        <title>Genomic Encyclopedia of Type Strains, Phase IV (KMG-IV): sequencing the most valuable type-strain genomes for metagenomic binning, comparative biology and taxonomic classification.</title>
        <authorList>
            <person name="Goeker M."/>
        </authorList>
    </citation>
    <scope>NUCLEOTIDE SEQUENCE [LARGE SCALE GENOMIC DNA]</scope>
    <source>
        <strain evidence="8 9">DSM 26048</strain>
    </source>
</reference>
<organism evidence="8 9">
    <name type="scientific">Paenibacillus eucommiae</name>
    <dbReference type="NCBI Taxonomy" id="1355755"/>
    <lineage>
        <taxon>Bacteria</taxon>
        <taxon>Bacillati</taxon>
        <taxon>Bacillota</taxon>
        <taxon>Bacilli</taxon>
        <taxon>Bacillales</taxon>
        <taxon>Paenibacillaceae</taxon>
        <taxon>Paenibacillus</taxon>
    </lineage>
</organism>
<dbReference type="Gene3D" id="3.40.50.300">
    <property type="entry name" value="P-loop containing nucleotide triphosphate hydrolases"/>
    <property type="match status" value="1"/>
</dbReference>
<gene>
    <name evidence="8" type="ORF">J2Z66_007317</name>
</gene>
<keyword evidence="2 6" id="KW-0812">Transmembrane</keyword>
<keyword evidence="3 6" id="KW-1133">Transmembrane helix</keyword>
<keyword evidence="8" id="KW-0547">Nucleotide-binding</keyword>
<dbReference type="InterPro" id="IPR036640">
    <property type="entry name" value="ABC1_TM_sf"/>
</dbReference>
<feature type="domain" description="ABC transmembrane type-1" evidence="7">
    <location>
        <begin position="21"/>
        <end position="303"/>
    </location>
</feature>
<dbReference type="GO" id="GO:0005524">
    <property type="term" value="F:ATP binding"/>
    <property type="evidence" value="ECO:0007669"/>
    <property type="project" value="UniProtKB-KW"/>
</dbReference>
<proteinExistence type="predicted"/>
<feature type="transmembrane region" description="Helical" evidence="6">
    <location>
        <begin position="132"/>
        <end position="152"/>
    </location>
</feature>
<dbReference type="EMBL" id="JAGGLB010000037">
    <property type="protein sequence ID" value="MBP1995675.1"/>
    <property type="molecule type" value="Genomic_DNA"/>
</dbReference>
<comment type="caution">
    <text evidence="8">The sequence shown here is derived from an EMBL/GenBank/DDBJ whole genome shotgun (WGS) entry which is preliminary data.</text>
</comment>
<dbReference type="InterPro" id="IPR003439">
    <property type="entry name" value="ABC_transporter-like_ATP-bd"/>
</dbReference>
<name>A0ABS4J757_9BACL</name>
<dbReference type="InterPro" id="IPR039421">
    <property type="entry name" value="Type_1_exporter"/>
</dbReference>
<dbReference type="Pfam" id="PF00005">
    <property type="entry name" value="ABC_tran"/>
    <property type="match status" value="1"/>
</dbReference>
<dbReference type="Pfam" id="PF00664">
    <property type="entry name" value="ABC_membrane"/>
    <property type="match status" value="1"/>
</dbReference>
<keyword evidence="9" id="KW-1185">Reference proteome</keyword>
<dbReference type="Gene3D" id="1.20.1560.10">
    <property type="entry name" value="ABC transporter type 1, transmembrane domain"/>
    <property type="match status" value="1"/>
</dbReference>
<evidence type="ECO:0000259" key="7">
    <source>
        <dbReference type="PROSITE" id="PS50929"/>
    </source>
</evidence>
<keyword evidence="4 6" id="KW-0472">Membrane</keyword>
<dbReference type="PROSITE" id="PS50929">
    <property type="entry name" value="ABC_TM1F"/>
    <property type="match status" value="1"/>
</dbReference>
<keyword evidence="8" id="KW-0067">ATP-binding</keyword>
<evidence type="ECO:0000256" key="6">
    <source>
        <dbReference type="SAM" id="Phobius"/>
    </source>
</evidence>
<evidence type="ECO:0000256" key="1">
    <source>
        <dbReference type="ARBA" id="ARBA00004651"/>
    </source>
</evidence>
<evidence type="ECO:0000256" key="4">
    <source>
        <dbReference type="ARBA" id="ARBA00023136"/>
    </source>
</evidence>
<feature type="compositionally biased region" description="Low complexity" evidence="5">
    <location>
        <begin position="485"/>
        <end position="495"/>
    </location>
</feature>
<evidence type="ECO:0000256" key="5">
    <source>
        <dbReference type="SAM" id="MobiDB-lite"/>
    </source>
</evidence>
<dbReference type="InterPro" id="IPR011527">
    <property type="entry name" value="ABC1_TM_dom"/>
</dbReference>
<feature type="transmembrane region" description="Helical" evidence="6">
    <location>
        <begin position="247"/>
        <end position="264"/>
    </location>
</feature>
<dbReference type="PANTHER" id="PTHR24221:SF423">
    <property type="entry name" value="ABC TRANSPORTER"/>
    <property type="match status" value="1"/>
</dbReference>
<feature type="transmembrane region" description="Helical" evidence="6">
    <location>
        <begin position="158"/>
        <end position="178"/>
    </location>
</feature>
<evidence type="ECO:0000313" key="8">
    <source>
        <dbReference type="EMBL" id="MBP1995675.1"/>
    </source>
</evidence>
<feature type="region of interest" description="Disordered" evidence="5">
    <location>
        <begin position="472"/>
        <end position="499"/>
    </location>
</feature>
<feature type="compositionally biased region" description="Basic and acidic residues" evidence="5">
    <location>
        <begin position="473"/>
        <end position="484"/>
    </location>
</feature>
<dbReference type="InterPro" id="IPR027417">
    <property type="entry name" value="P-loop_NTPase"/>
</dbReference>
<feature type="transmembrane region" description="Helical" evidence="6">
    <location>
        <begin position="12"/>
        <end position="37"/>
    </location>
</feature>
<feature type="transmembrane region" description="Helical" evidence="6">
    <location>
        <begin position="270"/>
        <end position="287"/>
    </location>
</feature>